<dbReference type="SUPFAM" id="SSF51735">
    <property type="entry name" value="NAD(P)-binding Rossmann-fold domains"/>
    <property type="match status" value="1"/>
</dbReference>
<dbReference type="EMBL" id="JAVMBO010000006">
    <property type="protein sequence ID" value="MDS1309109.1"/>
    <property type="molecule type" value="Genomic_DNA"/>
</dbReference>
<dbReference type="PANTHER" id="PTHR14097:SF7">
    <property type="entry name" value="OXIDOREDUCTASE HTATIP2"/>
    <property type="match status" value="1"/>
</dbReference>
<accession>A0ABU2HDE9</accession>
<dbReference type="SMART" id="SM00859">
    <property type="entry name" value="Semialdhyde_dh"/>
    <property type="match status" value="1"/>
</dbReference>
<comment type="caution">
    <text evidence="2">The sequence shown here is derived from an EMBL/GenBank/DDBJ whole genome shotgun (WGS) entry which is preliminary data.</text>
</comment>
<gene>
    <name evidence="2" type="ORF">RKA07_03195</name>
</gene>
<evidence type="ECO:0000313" key="3">
    <source>
        <dbReference type="Proteomes" id="UP001267407"/>
    </source>
</evidence>
<protein>
    <submittedName>
        <fullName evidence="2">NAD(P)H-binding protein</fullName>
    </submittedName>
</protein>
<dbReference type="PANTHER" id="PTHR14097">
    <property type="entry name" value="OXIDOREDUCTASE HTATIP2"/>
    <property type="match status" value="1"/>
</dbReference>
<sequence>MKVLLLGATGLTGGLVLTGLLARDEVELVVVPVRKALESVHGKLQQQEMDFDRMADHAELFKVDVIICCLGTTIKKAGSQEQFRKVDYDYCLEAAELGRAGGAGAFILMSAIGSSSSSTIFYNRVKGELEDAVKGLGYPYLSIYHPSLLLGDRPDHRLGEAIGAKAMPLINRMLLGPLEKYRAIEAQTVASAMVNEACSLAAKPVAEQVVQVRQYEDIVALAGASAQGDIQEHHHHKTD</sequence>
<dbReference type="InterPro" id="IPR036291">
    <property type="entry name" value="NAD(P)-bd_dom_sf"/>
</dbReference>
<reference evidence="2" key="1">
    <citation type="submission" date="2023-09" db="EMBL/GenBank/DDBJ databases">
        <title>Marinobacter sediminicola sp. nov. and Marinobacter maritimum sp. nov., isolated from marine sediment.</title>
        <authorList>
            <person name="An J."/>
        </authorList>
    </citation>
    <scope>NUCLEOTIDE SEQUENCE</scope>
    <source>
        <strain evidence="2">F60267</strain>
    </source>
</reference>
<dbReference type="InterPro" id="IPR000534">
    <property type="entry name" value="Semialdehyde_DH_NAD-bd"/>
</dbReference>
<dbReference type="Gene3D" id="3.40.50.720">
    <property type="entry name" value="NAD(P)-binding Rossmann-like Domain"/>
    <property type="match status" value="1"/>
</dbReference>
<feature type="domain" description="Semialdehyde dehydrogenase NAD-binding" evidence="1">
    <location>
        <begin position="2"/>
        <end position="105"/>
    </location>
</feature>
<proteinExistence type="predicted"/>
<dbReference type="Proteomes" id="UP001267407">
    <property type="component" value="Unassembled WGS sequence"/>
</dbReference>
<evidence type="ECO:0000259" key="1">
    <source>
        <dbReference type="SMART" id="SM00859"/>
    </source>
</evidence>
<evidence type="ECO:0000313" key="2">
    <source>
        <dbReference type="EMBL" id="MDS1309109.1"/>
    </source>
</evidence>
<keyword evidence="3" id="KW-1185">Reference proteome</keyword>
<name>A0ABU2HDE9_9GAMM</name>
<organism evidence="2 3">
    <name type="scientific">Marinobacter xiaoshiensis</name>
    <dbReference type="NCBI Taxonomy" id="3073652"/>
    <lineage>
        <taxon>Bacteria</taxon>
        <taxon>Pseudomonadati</taxon>
        <taxon>Pseudomonadota</taxon>
        <taxon>Gammaproteobacteria</taxon>
        <taxon>Pseudomonadales</taxon>
        <taxon>Marinobacteraceae</taxon>
        <taxon>Marinobacter</taxon>
    </lineage>
</organism>
<dbReference type="RefSeq" id="WP_200202677.1">
    <property type="nucleotide sequence ID" value="NZ_JAVMBO010000006.1"/>
</dbReference>